<evidence type="ECO:0008006" key="3">
    <source>
        <dbReference type="Google" id="ProtNLM"/>
    </source>
</evidence>
<accession>A0A2A6FNE7</accession>
<dbReference type="EMBL" id="NAEP01000053">
    <property type="protein sequence ID" value="PDQ34405.1"/>
    <property type="molecule type" value="Genomic_DNA"/>
</dbReference>
<gene>
    <name evidence="1" type="ORF">B5766_11375</name>
</gene>
<name>A0A2A6FNE7_9MICO</name>
<reference evidence="2" key="1">
    <citation type="submission" date="2017-03" db="EMBL/GenBank/DDBJ databases">
        <authorList>
            <person name="Lund M.B."/>
        </authorList>
    </citation>
    <scope>NUCLEOTIDE SEQUENCE [LARGE SCALE GENOMIC DNA]</scope>
</reference>
<dbReference type="AlphaFoldDB" id="A0A2A6FNE7"/>
<protein>
    <recommendedName>
        <fullName evidence="3">Lipoprotein</fullName>
    </recommendedName>
</protein>
<dbReference type="Proteomes" id="UP000219994">
    <property type="component" value="Unassembled WGS sequence"/>
</dbReference>
<proteinExistence type="predicted"/>
<evidence type="ECO:0000313" key="2">
    <source>
        <dbReference type="Proteomes" id="UP000219994"/>
    </source>
</evidence>
<sequence>MTWFTARNNRTFGTILLLGFVLILLGCTTANTLPTFEEARAETHIEMRKIVTQVPSSAFQVLVDELPNSSFTCGRNASTYTGLWTVYVNQNFNIQEWFAVLRSKLVTQGYQENVVTPATNRSVAFWTPGKLLISITERRNGDEEQQLDISGYSRCAQERIPTTPAKVPPITLSPSP</sequence>
<organism evidence="1 2">
    <name type="scientific">Candidatus Lumbricidiphila eiseniae</name>
    <dbReference type="NCBI Taxonomy" id="1969409"/>
    <lineage>
        <taxon>Bacteria</taxon>
        <taxon>Bacillati</taxon>
        <taxon>Actinomycetota</taxon>
        <taxon>Actinomycetes</taxon>
        <taxon>Micrococcales</taxon>
        <taxon>Microbacteriaceae</taxon>
        <taxon>Candidatus Lumbricidiphila</taxon>
    </lineage>
</organism>
<evidence type="ECO:0000313" key="1">
    <source>
        <dbReference type="EMBL" id="PDQ34405.1"/>
    </source>
</evidence>
<comment type="caution">
    <text evidence="1">The sequence shown here is derived from an EMBL/GenBank/DDBJ whole genome shotgun (WGS) entry which is preliminary data.</text>
</comment>
<dbReference type="PROSITE" id="PS51257">
    <property type="entry name" value="PROKAR_LIPOPROTEIN"/>
    <property type="match status" value="1"/>
</dbReference>